<gene>
    <name evidence="1" type="ORF">OHB29_32945</name>
</gene>
<organism evidence="1 2">
    <name type="scientific">Streptomyces violaceus</name>
    <name type="common">Streptomyces venezuelae</name>
    <dbReference type="NCBI Taxonomy" id="1936"/>
    <lineage>
        <taxon>Bacteria</taxon>
        <taxon>Bacillati</taxon>
        <taxon>Actinomycetota</taxon>
        <taxon>Actinomycetes</taxon>
        <taxon>Kitasatosporales</taxon>
        <taxon>Streptomycetaceae</taxon>
        <taxon>Streptomyces</taxon>
    </lineage>
</organism>
<protein>
    <recommendedName>
        <fullName evidence="3">Berberine/berberine-like domain-containing protein</fullName>
    </recommendedName>
</protein>
<evidence type="ECO:0000313" key="2">
    <source>
        <dbReference type="Proteomes" id="UP001341259"/>
    </source>
</evidence>
<sequence>MWHQFHGAATRPSLGSTAFGRREPHLMVELISMWESGESNGQVGRGDGSSPHLRWLEELHAVLEPFSLPGGYVNFLGPETRDQVTNSYGPNTRRLLAVKSAVAPYAVSAATPLPHRDRRRRLHARVR</sequence>
<evidence type="ECO:0000313" key="1">
    <source>
        <dbReference type="EMBL" id="WUG97427.1"/>
    </source>
</evidence>
<reference evidence="1 2" key="1">
    <citation type="submission" date="2022-10" db="EMBL/GenBank/DDBJ databases">
        <title>The complete genomes of actinobacterial strains from the NBC collection.</title>
        <authorList>
            <person name="Joergensen T.S."/>
            <person name="Alvarez Arevalo M."/>
            <person name="Sterndorff E.B."/>
            <person name="Faurdal D."/>
            <person name="Vuksanovic O."/>
            <person name="Mourched A.-S."/>
            <person name="Charusanti P."/>
            <person name="Shaw S."/>
            <person name="Blin K."/>
            <person name="Weber T."/>
        </authorList>
    </citation>
    <scope>NUCLEOTIDE SEQUENCE [LARGE SCALE GENOMIC DNA]</scope>
    <source>
        <strain evidence="1 2">NBC_00456</strain>
    </source>
</reference>
<dbReference type="Proteomes" id="UP001341259">
    <property type="component" value="Chromosome"/>
</dbReference>
<proteinExistence type="predicted"/>
<dbReference type="Gene3D" id="3.30.465.10">
    <property type="match status" value="1"/>
</dbReference>
<name>A0ABZ1P159_STRVL</name>
<dbReference type="InterPro" id="IPR016169">
    <property type="entry name" value="FAD-bd_PCMH_sub2"/>
</dbReference>
<accession>A0ABZ1P159</accession>
<evidence type="ECO:0008006" key="3">
    <source>
        <dbReference type="Google" id="ProtNLM"/>
    </source>
</evidence>
<keyword evidence="2" id="KW-1185">Reference proteome</keyword>
<dbReference type="RefSeq" id="WP_328344276.1">
    <property type="nucleotide sequence ID" value="NZ_CP107906.1"/>
</dbReference>
<dbReference type="Gene3D" id="3.40.462.20">
    <property type="match status" value="1"/>
</dbReference>
<dbReference type="EMBL" id="CP107906">
    <property type="protein sequence ID" value="WUG97427.1"/>
    <property type="molecule type" value="Genomic_DNA"/>
</dbReference>